<dbReference type="OMA" id="PMVEVCK"/>
<dbReference type="InterPro" id="IPR012165">
    <property type="entry name" value="Cyt_c3_hydrogenase_gsu"/>
</dbReference>
<dbReference type="InterPro" id="IPR017927">
    <property type="entry name" value="FAD-bd_FR_type"/>
</dbReference>
<keyword evidence="7" id="KW-0249">Electron transport</keyword>
<keyword evidence="9 11" id="KW-0411">Iron-sulfur</keyword>
<dbReference type="InterPro" id="IPR039261">
    <property type="entry name" value="FNR_nucleotide-bd"/>
</dbReference>
<reference evidence="14" key="1">
    <citation type="journal article" date="2015" name="MBio">
        <title>Genome-Resolved Metagenomic Analysis Reveals Roles for Candidate Phyla and Other Microbial Community Members in Biogeochemical Transformations in Oil Reservoirs.</title>
        <authorList>
            <person name="Hu P."/>
            <person name="Tom L."/>
            <person name="Singh A."/>
            <person name="Thomas B.C."/>
            <person name="Baker B.J."/>
            <person name="Piceno Y.M."/>
            <person name="Andersen G.L."/>
            <person name="Banfield J.F."/>
        </authorList>
    </citation>
    <scope>NUCLEOTIDE SEQUENCE [LARGE SCALE GENOMIC DNA]</scope>
</reference>
<dbReference type="Pfam" id="PF00970">
    <property type="entry name" value="FAD_binding_6"/>
    <property type="match status" value="1"/>
</dbReference>
<dbReference type="PROSITE" id="PS51384">
    <property type="entry name" value="FAD_FR"/>
    <property type="match status" value="1"/>
</dbReference>
<evidence type="ECO:0000256" key="5">
    <source>
        <dbReference type="ARBA" id="ARBA00022723"/>
    </source>
</evidence>
<evidence type="ECO:0000313" key="14">
    <source>
        <dbReference type="Proteomes" id="UP000053911"/>
    </source>
</evidence>
<evidence type="ECO:0000256" key="7">
    <source>
        <dbReference type="ARBA" id="ARBA00022982"/>
    </source>
</evidence>
<feature type="binding site" evidence="11">
    <location>
        <position position="199"/>
    </location>
    <ligand>
        <name>[2Fe-2S] cluster</name>
        <dbReference type="ChEBI" id="CHEBI:190135"/>
    </ligand>
</feature>
<dbReference type="Gene3D" id="3.40.50.80">
    <property type="entry name" value="Nucleotide-binding domain of ferredoxin-NADP reductase (FNR) module"/>
    <property type="match status" value="1"/>
</dbReference>
<dbReference type="SUPFAM" id="SSF63380">
    <property type="entry name" value="Riboflavin synthase domain-like"/>
    <property type="match status" value="1"/>
</dbReference>
<dbReference type="EMBL" id="LGFD01000005">
    <property type="protein sequence ID" value="KUK18343.1"/>
    <property type="molecule type" value="Genomic_DNA"/>
</dbReference>
<evidence type="ECO:0000313" key="13">
    <source>
        <dbReference type="EMBL" id="KUK18343.1"/>
    </source>
</evidence>
<dbReference type="Gene3D" id="2.10.240.10">
    <property type="entry name" value="Dihydroorotate dehydrogenase, electron transfer subunit"/>
    <property type="match status" value="1"/>
</dbReference>
<dbReference type="GO" id="GO:0016491">
    <property type="term" value="F:oxidoreductase activity"/>
    <property type="evidence" value="ECO:0007669"/>
    <property type="project" value="InterPro"/>
</dbReference>
<dbReference type="GO" id="GO:0006221">
    <property type="term" value="P:pyrimidine nucleotide biosynthetic process"/>
    <property type="evidence" value="ECO:0007669"/>
    <property type="project" value="InterPro"/>
</dbReference>
<evidence type="ECO:0000256" key="3">
    <source>
        <dbReference type="ARBA" id="ARBA00022630"/>
    </source>
</evidence>
<evidence type="ECO:0000259" key="12">
    <source>
        <dbReference type="PROSITE" id="PS51384"/>
    </source>
</evidence>
<organism evidence="13 14">
    <name type="scientific">Thermococcus sibiricus</name>
    <dbReference type="NCBI Taxonomy" id="172049"/>
    <lineage>
        <taxon>Archaea</taxon>
        <taxon>Methanobacteriati</taxon>
        <taxon>Methanobacteriota</taxon>
        <taxon>Thermococci</taxon>
        <taxon>Thermococcales</taxon>
        <taxon>Thermococcaceae</taxon>
        <taxon>Thermococcus</taxon>
    </lineage>
</organism>
<dbReference type="PANTHER" id="PTHR43513">
    <property type="entry name" value="DIHYDROOROTATE DEHYDROGENASE B (NAD(+)), ELECTRON TRANSFER SUBUNIT"/>
    <property type="match status" value="1"/>
</dbReference>
<comment type="cofactor">
    <cofactor evidence="11">
        <name>[2Fe-2S] cluster</name>
        <dbReference type="ChEBI" id="CHEBI:190135"/>
    </cofactor>
    <text evidence="11">Binds 1 [2Fe-2S] cluster per subunit.</text>
</comment>
<dbReference type="PANTHER" id="PTHR43513:SF3">
    <property type="entry name" value="DIHYDROOROTATE DEHYDROGENASE B (NAD(+)), ELECTRON TRANSFER SUBUNIT-RELATED"/>
    <property type="match status" value="1"/>
</dbReference>
<evidence type="ECO:0000256" key="6">
    <source>
        <dbReference type="ARBA" id="ARBA00022827"/>
    </source>
</evidence>
<proteinExistence type="inferred from homology"/>
<feature type="binding site" evidence="11">
    <location>
        <position position="207"/>
    </location>
    <ligand>
        <name>[2Fe-2S] cluster</name>
        <dbReference type="ChEBI" id="CHEBI:190135"/>
    </ligand>
</feature>
<dbReference type="Gene3D" id="2.40.30.10">
    <property type="entry name" value="Translation factors"/>
    <property type="match status" value="1"/>
</dbReference>
<keyword evidence="5 11" id="KW-0479">Metal-binding</keyword>
<dbReference type="GO" id="GO:0051537">
    <property type="term" value="F:2 iron, 2 sulfur cluster binding"/>
    <property type="evidence" value="ECO:0007669"/>
    <property type="project" value="UniProtKB-KW"/>
</dbReference>
<dbReference type="InterPro" id="IPR019480">
    <property type="entry name" value="Dihydroorotate_DH_Fe-S-bd"/>
</dbReference>
<dbReference type="AlphaFoldDB" id="A0A101EN47"/>
<dbReference type="PATRIC" id="fig|172049.5.peg.1005"/>
<dbReference type="SUPFAM" id="SSF52343">
    <property type="entry name" value="Ferredoxin reductase-like, C-terminal NADP-linked domain"/>
    <property type="match status" value="1"/>
</dbReference>
<gene>
    <name evidence="13" type="ORF">XD54_0434</name>
</gene>
<dbReference type="InterPro" id="IPR008333">
    <property type="entry name" value="Cbr1-like_FAD-bd_dom"/>
</dbReference>
<dbReference type="PIRSF" id="PIRSF006816">
    <property type="entry name" value="Cyc3_hyd_g"/>
    <property type="match status" value="1"/>
</dbReference>
<keyword evidence="2" id="KW-0813">Transport</keyword>
<keyword evidence="6" id="KW-0274">FAD</keyword>
<accession>A0A101EN47</accession>
<dbReference type="GO" id="GO:0046872">
    <property type="term" value="F:metal ion binding"/>
    <property type="evidence" value="ECO:0007669"/>
    <property type="project" value="UniProtKB-KW"/>
</dbReference>
<comment type="cofactor">
    <cofactor evidence="10">
        <name>[2Fe-2S] cluster</name>
        <dbReference type="ChEBI" id="CHEBI:190135"/>
    </cofactor>
</comment>
<evidence type="ECO:0000256" key="1">
    <source>
        <dbReference type="ARBA" id="ARBA00006422"/>
    </source>
</evidence>
<sequence>MIEAELKEKKISKDYGFFTFKLYGDLENPEAGQFVMLKASDEPILAKPFSIYSYKNRELTLFIKRVGRLTGKIFSSPIGEMFYIRGPHGNPYIDLIDGEKQYILVGGGSGVAPLNFFSELHPAMVYEKLYGFKGSYIRELFTEKEQKNLIIEEESEKTVVDVLKDVYSEEIGILACGPVPMLKNLPATSYVSLEAMMGCGIGTCKSCAVKTKKGVKLVCKNGPLFRKEEIIWEWI</sequence>
<dbReference type="GO" id="GO:0050660">
    <property type="term" value="F:flavin adenine dinucleotide binding"/>
    <property type="evidence" value="ECO:0007669"/>
    <property type="project" value="InterPro"/>
</dbReference>
<comment type="similarity">
    <text evidence="1">Belongs to the PyrK family.</text>
</comment>
<evidence type="ECO:0000256" key="11">
    <source>
        <dbReference type="PIRSR" id="PIRSR006816-2"/>
    </source>
</evidence>
<evidence type="ECO:0000256" key="9">
    <source>
        <dbReference type="ARBA" id="ARBA00023014"/>
    </source>
</evidence>
<feature type="binding site" evidence="11">
    <location>
        <position position="204"/>
    </location>
    <ligand>
        <name>[2Fe-2S] cluster</name>
        <dbReference type="ChEBI" id="CHEBI:190135"/>
    </ligand>
</feature>
<evidence type="ECO:0000256" key="8">
    <source>
        <dbReference type="ARBA" id="ARBA00023004"/>
    </source>
</evidence>
<protein>
    <submittedName>
        <fullName evidence="13">Dihydroorotate dehydrogenase electron transfer subunit</fullName>
    </submittedName>
</protein>
<dbReference type="Proteomes" id="UP000053911">
    <property type="component" value="Unassembled WGS sequence"/>
</dbReference>
<name>A0A101EN47_9EURY</name>
<dbReference type="InterPro" id="IPR050353">
    <property type="entry name" value="PyrK_electron_transfer"/>
</dbReference>
<dbReference type="InterPro" id="IPR017938">
    <property type="entry name" value="Riboflavin_synthase-like_b-brl"/>
</dbReference>
<feature type="domain" description="FAD-binding FR-type" evidence="12">
    <location>
        <begin position="1"/>
        <end position="94"/>
    </location>
</feature>
<keyword evidence="8 11" id="KW-0408">Iron</keyword>
<evidence type="ECO:0000256" key="10">
    <source>
        <dbReference type="ARBA" id="ARBA00034078"/>
    </source>
</evidence>
<keyword evidence="4 11" id="KW-0001">2Fe-2S</keyword>
<feature type="binding site" evidence="11">
    <location>
        <position position="219"/>
    </location>
    <ligand>
        <name>[2Fe-2S] cluster</name>
        <dbReference type="ChEBI" id="CHEBI:190135"/>
    </ligand>
</feature>
<keyword evidence="3" id="KW-0285">Flavoprotein</keyword>
<dbReference type="InterPro" id="IPR037117">
    <property type="entry name" value="Dihydroorotate_DH_ele_sf"/>
</dbReference>
<dbReference type="Pfam" id="PF10418">
    <property type="entry name" value="DHODB_Fe-S_bind"/>
    <property type="match status" value="1"/>
</dbReference>
<evidence type="ECO:0000256" key="2">
    <source>
        <dbReference type="ARBA" id="ARBA00022448"/>
    </source>
</evidence>
<evidence type="ECO:0000256" key="4">
    <source>
        <dbReference type="ARBA" id="ARBA00022714"/>
    </source>
</evidence>
<comment type="caution">
    <text evidence="13">The sequence shown here is derived from an EMBL/GenBank/DDBJ whole genome shotgun (WGS) entry which is preliminary data.</text>
</comment>